<evidence type="ECO:0000256" key="9">
    <source>
        <dbReference type="ARBA" id="ARBA00023136"/>
    </source>
</evidence>
<dbReference type="RefSeq" id="WP_274456120.1">
    <property type="nucleotide sequence ID" value="NZ_CP067097.1"/>
</dbReference>
<reference evidence="11 12" key="1">
    <citation type="submission" date="2023-07" db="EMBL/GenBank/DDBJ databases">
        <title>Genomic Encyclopedia of Type Strains, Phase IV (KMG-IV): sequencing the most valuable type-strain genomes for metagenomic binning, comparative biology and taxonomic classification.</title>
        <authorList>
            <person name="Goeker M."/>
        </authorList>
    </citation>
    <scope>NUCLEOTIDE SEQUENCE [LARGE SCALE GENOMIC DNA]</scope>
    <source>
        <strain evidence="11 12">DSM 4006</strain>
    </source>
</reference>
<keyword evidence="11" id="KW-0969">Cilium</keyword>
<evidence type="ECO:0000256" key="1">
    <source>
        <dbReference type="ARBA" id="ARBA00002254"/>
    </source>
</evidence>
<keyword evidence="7 10" id="KW-0283">Flagellar rotation</keyword>
<evidence type="ECO:0000256" key="7">
    <source>
        <dbReference type="ARBA" id="ARBA00022779"/>
    </source>
</evidence>
<proteinExistence type="inferred from homology"/>
<keyword evidence="11" id="KW-0282">Flagellum</keyword>
<organism evidence="11 12">
    <name type="scientific">Alicyclobacillus cycloheptanicus</name>
    <dbReference type="NCBI Taxonomy" id="1457"/>
    <lineage>
        <taxon>Bacteria</taxon>
        <taxon>Bacillati</taxon>
        <taxon>Bacillota</taxon>
        <taxon>Bacilli</taxon>
        <taxon>Bacillales</taxon>
        <taxon>Alicyclobacillaceae</taxon>
        <taxon>Alicyclobacillus</taxon>
    </lineage>
</organism>
<comment type="similarity">
    <text evidence="3 10">Belongs to the FliL family.</text>
</comment>
<evidence type="ECO:0000313" key="11">
    <source>
        <dbReference type="EMBL" id="MDQ0190550.1"/>
    </source>
</evidence>
<comment type="function">
    <text evidence="1 10">Controls the rotational direction of flagella during chemotaxis.</text>
</comment>
<dbReference type="Proteomes" id="UP001232973">
    <property type="component" value="Unassembled WGS sequence"/>
</dbReference>
<gene>
    <name evidence="11" type="ORF">J2S03_002417</name>
</gene>
<evidence type="ECO:0000256" key="5">
    <source>
        <dbReference type="ARBA" id="ARBA00022500"/>
    </source>
</evidence>
<evidence type="ECO:0000256" key="8">
    <source>
        <dbReference type="ARBA" id="ARBA00022989"/>
    </source>
</evidence>
<keyword evidence="4 10" id="KW-1003">Cell membrane</keyword>
<evidence type="ECO:0000256" key="4">
    <source>
        <dbReference type="ARBA" id="ARBA00022475"/>
    </source>
</evidence>
<name>A0ABT9XK96_9BACL</name>
<evidence type="ECO:0000256" key="2">
    <source>
        <dbReference type="ARBA" id="ARBA00004162"/>
    </source>
</evidence>
<dbReference type="PANTHER" id="PTHR35091:SF2">
    <property type="entry name" value="FLAGELLAR PROTEIN FLIL"/>
    <property type="match status" value="1"/>
</dbReference>
<comment type="subcellular location">
    <subcellularLocation>
        <location evidence="2">Cell membrane</location>
        <topology evidence="2">Single-pass membrane protein</topology>
    </subcellularLocation>
</comment>
<evidence type="ECO:0000256" key="3">
    <source>
        <dbReference type="ARBA" id="ARBA00008281"/>
    </source>
</evidence>
<keyword evidence="8" id="KW-1133">Transmembrane helix</keyword>
<dbReference type="EMBL" id="JAUSTP010000020">
    <property type="protein sequence ID" value="MDQ0190550.1"/>
    <property type="molecule type" value="Genomic_DNA"/>
</dbReference>
<keyword evidence="12" id="KW-1185">Reference proteome</keyword>
<dbReference type="Pfam" id="PF03748">
    <property type="entry name" value="FliL"/>
    <property type="match status" value="1"/>
</dbReference>
<comment type="caution">
    <text evidence="11">The sequence shown here is derived from an EMBL/GenBank/DDBJ whole genome shotgun (WGS) entry which is preliminary data.</text>
</comment>
<protein>
    <recommendedName>
        <fullName evidence="10">Flagellar protein FliL</fullName>
    </recommendedName>
</protein>
<dbReference type="InterPro" id="IPR005503">
    <property type="entry name" value="FliL"/>
</dbReference>
<keyword evidence="5 10" id="KW-0145">Chemotaxis</keyword>
<keyword evidence="6" id="KW-0812">Transmembrane</keyword>
<evidence type="ECO:0000256" key="10">
    <source>
        <dbReference type="RuleBase" id="RU364125"/>
    </source>
</evidence>
<sequence>MNKTLKLSLSLIGAIAVVLALGVGADRYLKSKHHSSKPAALSPAQLQSLQVSLPQMTTNLKGSGLIQFTLTLQADNSSTKSELTDLMPQIEDYVNETMRAYTPDSLEQQSGVTALKKQLRSGINHMLPTGSVTNVLFTSIVVQ</sequence>
<evidence type="ECO:0000313" key="12">
    <source>
        <dbReference type="Proteomes" id="UP001232973"/>
    </source>
</evidence>
<keyword evidence="9 10" id="KW-0472">Membrane</keyword>
<accession>A0ABT9XK96</accession>
<dbReference type="PANTHER" id="PTHR35091">
    <property type="entry name" value="FLAGELLAR PROTEIN FLIL"/>
    <property type="match status" value="1"/>
</dbReference>
<keyword evidence="11" id="KW-0966">Cell projection</keyword>
<evidence type="ECO:0000256" key="6">
    <source>
        <dbReference type="ARBA" id="ARBA00022692"/>
    </source>
</evidence>